<keyword evidence="2" id="KW-1185">Reference proteome</keyword>
<name>A0A507QRH6_MONPU</name>
<reference evidence="1 2" key="1">
    <citation type="submission" date="2019-06" db="EMBL/GenBank/DDBJ databases">
        <title>Wine fermentation using esterase from Monascus purpureus.</title>
        <authorList>
            <person name="Geng C."/>
            <person name="Zhang Y."/>
        </authorList>
    </citation>
    <scope>NUCLEOTIDE SEQUENCE [LARGE SCALE GENOMIC DNA]</scope>
    <source>
        <strain evidence="1">HQ1</strain>
    </source>
</reference>
<comment type="caution">
    <text evidence="1">The sequence shown here is derived from an EMBL/GenBank/DDBJ whole genome shotgun (WGS) entry which is preliminary data.</text>
</comment>
<dbReference type="AlphaFoldDB" id="A0A507QRH6"/>
<evidence type="ECO:0000313" key="2">
    <source>
        <dbReference type="Proteomes" id="UP000319663"/>
    </source>
</evidence>
<organism evidence="1 2">
    <name type="scientific">Monascus purpureus</name>
    <name type="common">Red mold</name>
    <name type="synonym">Monascus anka</name>
    <dbReference type="NCBI Taxonomy" id="5098"/>
    <lineage>
        <taxon>Eukaryota</taxon>
        <taxon>Fungi</taxon>
        <taxon>Dikarya</taxon>
        <taxon>Ascomycota</taxon>
        <taxon>Pezizomycotina</taxon>
        <taxon>Eurotiomycetes</taxon>
        <taxon>Eurotiomycetidae</taxon>
        <taxon>Eurotiales</taxon>
        <taxon>Aspergillaceae</taxon>
        <taxon>Monascus</taxon>
    </lineage>
</organism>
<sequence>MVSVEGYTFDRQKLTVPLHLQHMIPVDTHGAMQRIRTTAMVALHHLKLIEKLHRKRHQAMCPRSLIEHYNLHVESVERLFNWKSSPKSHDSSLTPVSKISRDVLHFHINQHAYDAYARSYTATLEMYISGPYKEWLDAKRNFEKRMANAGLSEKDYHEWQKWWTTVFLAEMAKWENQLPKLALPSWEEAIDEIHQVFLERVEPGTFPEFYISSDVQVHGV</sequence>
<proteinExistence type="predicted"/>
<dbReference type="OrthoDB" id="4192850at2759"/>
<accession>A0A507QRH6</accession>
<dbReference type="EMBL" id="VIFY01000085">
    <property type="protein sequence ID" value="TQB71228.1"/>
    <property type="molecule type" value="Genomic_DNA"/>
</dbReference>
<dbReference type="Proteomes" id="UP000319663">
    <property type="component" value="Unassembled WGS sequence"/>
</dbReference>
<protein>
    <submittedName>
        <fullName evidence="1">Uncharacterized protein</fullName>
    </submittedName>
</protein>
<gene>
    <name evidence="1" type="ORF">MPDQ_007700</name>
</gene>
<evidence type="ECO:0000313" key="1">
    <source>
        <dbReference type="EMBL" id="TQB71228.1"/>
    </source>
</evidence>
<dbReference type="STRING" id="5098.A0A507QRH6"/>